<evidence type="ECO:0000313" key="2">
    <source>
        <dbReference type="EMBL" id="RXK07387.1"/>
    </source>
</evidence>
<organism evidence="2 3">
    <name type="scientific">Halarcobacter ebronensis</name>
    <dbReference type="NCBI Taxonomy" id="1462615"/>
    <lineage>
        <taxon>Bacteria</taxon>
        <taxon>Pseudomonadati</taxon>
        <taxon>Campylobacterota</taxon>
        <taxon>Epsilonproteobacteria</taxon>
        <taxon>Campylobacterales</taxon>
        <taxon>Arcobacteraceae</taxon>
        <taxon>Halarcobacter</taxon>
    </lineage>
</organism>
<protein>
    <submittedName>
        <fullName evidence="2">Uncharacterized protein</fullName>
    </submittedName>
</protein>
<evidence type="ECO:0000313" key="3">
    <source>
        <dbReference type="Proteomes" id="UP000289758"/>
    </source>
</evidence>
<accession>A0A4Q1ANE4</accession>
<name>A0A4Q1ANE4_9BACT</name>
<reference evidence="2 3" key="1">
    <citation type="submission" date="2017-10" db="EMBL/GenBank/DDBJ databases">
        <title>Genomics of the genus Arcobacter.</title>
        <authorList>
            <person name="Perez-Cataluna A."/>
            <person name="Figueras M.J."/>
        </authorList>
    </citation>
    <scope>NUCLEOTIDE SEQUENCE [LARGE SCALE GENOMIC DNA]</scope>
    <source>
        <strain evidence="2 3">CECT 8441</strain>
    </source>
</reference>
<keyword evidence="3" id="KW-1185">Reference proteome</keyword>
<dbReference type="Proteomes" id="UP000289758">
    <property type="component" value="Unassembled WGS sequence"/>
</dbReference>
<feature type="region of interest" description="Disordered" evidence="1">
    <location>
        <begin position="186"/>
        <end position="228"/>
    </location>
</feature>
<proteinExistence type="predicted"/>
<comment type="caution">
    <text evidence="2">The sequence shown here is derived from an EMBL/GenBank/DDBJ whole genome shotgun (WGS) entry which is preliminary data.</text>
</comment>
<gene>
    <name evidence="2" type="ORF">CRV07_02670</name>
</gene>
<dbReference type="EMBL" id="PDKK01000002">
    <property type="protein sequence ID" value="RXK07387.1"/>
    <property type="molecule type" value="Genomic_DNA"/>
</dbReference>
<dbReference type="RefSeq" id="WP_129086280.1">
    <property type="nucleotide sequence ID" value="NZ_CP053836.1"/>
</dbReference>
<evidence type="ECO:0000256" key="1">
    <source>
        <dbReference type="SAM" id="MobiDB-lite"/>
    </source>
</evidence>
<dbReference type="AlphaFoldDB" id="A0A4Q1ANE4"/>
<feature type="compositionally biased region" description="Basic and acidic residues" evidence="1">
    <location>
        <begin position="216"/>
        <end position="228"/>
    </location>
</feature>
<feature type="compositionally biased region" description="Basic and acidic residues" evidence="1">
    <location>
        <begin position="186"/>
        <end position="199"/>
    </location>
</feature>
<sequence>MNVDGNIVENVKNLVDNIEILSNIIINYDKIIEIQKNAQEATTKITKELARLEQENPQLYEDTLIALQEYDRALKQQQEMGEQTAFLPAIAIPSLVYELLISAGIITTTIVATKDARNNSVDGIMGNESGININPVDYRDNPKQKVRTANEGDYVQTPLDEKGKIRAGFTKNGANYRNNKTGEIWQKEDNNGHYGEDGWKVGNKKNQEPARGNKTTVDKNGKIIKKDK</sequence>